<protein>
    <submittedName>
        <fullName evidence="2">Carbohydrate-binding protein</fullName>
    </submittedName>
</protein>
<evidence type="ECO:0000313" key="2">
    <source>
        <dbReference type="EMBL" id="KAJ6445362.1"/>
    </source>
</evidence>
<name>A0AB34G154_9HYPO</name>
<gene>
    <name evidence="2" type="ORF">O9K51_00121</name>
</gene>
<dbReference type="SUPFAM" id="SSF89372">
    <property type="entry name" value="Fucose-specific lectin"/>
    <property type="match status" value="2"/>
</dbReference>
<dbReference type="Pfam" id="PF26607">
    <property type="entry name" value="DUF8189"/>
    <property type="match status" value="1"/>
</dbReference>
<dbReference type="Proteomes" id="UP001163105">
    <property type="component" value="Unassembled WGS sequence"/>
</dbReference>
<accession>A0AB34G154</accession>
<keyword evidence="3" id="KW-1185">Reference proteome</keyword>
<sequence>MSSRPALTQGRSDVFDGRDDVIGVSECQPAIVSWGTNRTDIFIRGRENNVLYKCQVHGTGSRWYPNDGSFYDLGGTITSNISAVSRVENRIDLFGIGPDGTSWHQWWNGAAWLGWESFGGSFVGDMSAVSWGARRLDVFARGRDNAAYHRFWNGNKWSSWRCLGGIMATSPQAVSRQNASIDVFFVGVDNRLHHKNLEEYQWTPPGHAWEDLGGHEHETLKEMTVASAGPYRMDIFTRDATTAIFHKGWVSSRWSSWTSLGGRSLSQISAIPRAGGSVTIGVRGFDNQIYTKTRCRDTWTDWELVVGGLLTDGPVIHPRFGHGMDAVFFARGPHNFSEGLHTGLYTLY</sequence>
<dbReference type="CDD" id="cd22954">
    <property type="entry name" value="PLL_lectin"/>
    <property type="match status" value="1"/>
</dbReference>
<dbReference type="EMBL" id="JAQHRD010000001">
    <property type="protein sequence ID" value="KAJ6445362.1"/>
    <property type="molecule type" value="Genomic_DNA"/>
</dbReference>
<comment type="caution">
    <text evidence="2">The sequence shown here is derived from an EMBL/GenBank/DDBJ whole genome shotgun (WGS) entry which is preliminary data.</text>
</comment>
<feature type="domain" description="PLL-like beta propeller" evidence="1">
    <location>
        <begin position="19"/>
        <end position="310"/>
    </location>
</feature>
<dbReference type="Gene3D" id="2.120.10.70">
    <property type="entry name" value="Fucose-specific lectin"/>
    <property type="match status" value="2"/>
</dbReference>
<organism evidence="2 3">
    <name type="scientific">Purpureocillium lavendulum</name>
    <dbReference type="NCBI Taxonomy" id="1247861"/>
    <lineage>
        <taxon>Eukaryota</taxon>
        <taxon>Fungi</taxon>
        <taxon>Dikarya</taxon>
        <taxon>Ascomycota</taxon>
        <taxon>Pezizomycotina</taxon>
        <taxon>Sordariomycetes</taxon>
        <taxon>Hypocreomycetidae</taxon>
        <taxon>Hypocreales</taxon>
        <taxon>Ophiocordycipitaceae</taxon>
        <taxon>Purpureocillium</taxon>
    </lineage>
</organism>
<proteinExistence type="predicted"/>
<reference evidence="2" key="1">
    <citation type="submission" date="2023-01" db="EMBL/GenBank/DDBJ databases">
        <title>The growth and conidiation of Purpureocillium lavendulum are regulated by nitrogen source and histone H3K14 acetylation.</title>
        <authorList>
            <person name="Tang P."/>
            <person name="Han J."/>
            <person name="Zhang C."/>
            <person name="Tang P."/>
            <person name="Qi F."/>
            <person name="Zhang K."/>
            <person name="Liang L."/>
        </authorList>
    </citation>
    <scope>NUCLEOTIDE SEQUENCE</scope>
    <source>
        <strain evidence="2">YMF1.00683</strain>
    </source>
</reference>
<dbReference type="AlphaFoldDB" id="A0AB34G154"/>
<evidence type="ECO:0000259" key="1">
    <source>
        <dbReference type="Pfam" id="PF26607"/>
    </source>
</evidence>
<evidence type="ECO:0000313" key="3">
    <source>
        <dbReference type="Proteomes" id="UP001163105"/>
    </source>
</evidence>
<dbReference type="InterPro" id="IPR058502">
    <property type="entry name" value="PLL-like_beta-prop"/>
</dbReference>